<gene>
    <name evidence="1" type="ORF">ACA1_264060</name>
</gene>
<sequence>MERPGRQRKISELQHNHEVEKHLKMASNKPIPTVELPMLKADTLAVGIDAPPERVFAFAHRTENLCKWNRDAFCLDLQKNHDEADRVRYHHRVDTPCGPAKMTMASNEELGVIDRYLAWGADGREVVLPSRVDWLSLWKTDLFLLKSIVEEDRATCPPAALALLCPKTTCCPQENNK</sequence>
<accession>L8H1X0</accession>
<dbReference type="Gene3D" id="3.30.530.20">
    <property type="match status" value="1"/>
</dbReference>
<dbReference type="GeneID" id="14920009"/>
<name>L8H1X0_ACACF</name>
<evidence type="ECO:0000313" key="2">
    <source>
        <dbReference type="Proteomes" id="UP000011083"/>
    </source>
</evidence>
<dbReference type="Proteomes" id="UP000011083">
    <property type="component" value="Unassembled WGS sequence"/>
</dbReference>
<dbReference type="VEuPathDB" id="AmoebaDB:ACA1_264060"/>
<reference evidence="1 2" key="1">
    <citation type="journal article" date="2013" name="Genome Biol.">
        <title>Genome of Acanthamoeba castellanii highlights extensive lateral gene transfer and early evolution of tyrosine kinase signaling.</title>
        <authorList>
            <person name="Clarke M."/>
            <person name="Lohan A.J."/>
            <person name="Liu B."/>
            <person name="Lagkouvardos I."/>
            <person name="Roy S."/>
            <person name="Zafar N."/>
            <person name="Bertelli C."/>
            <person name="Schilde C."/>
            <person name="Kianianmomeni A."/>
            <person name="Burglin T.R."/>
            <person name="Frech C."/>
            <person name="Turcotte B."/>
            <person name="Kopec K.O."/>
            <person name="Synnott J.M."/>
            <person name="Choo C."/>
            <person name="Paponov I."/>
            <person name="Finkler A."/>
            <person name="Soon Heng Tan C."/>
            <person name="Hutchins A.P."/>
            <person name="Weinmeier T."/>
            <person name="Rattei T."/>
            <person name="Chu J.S."/>
            <person name="Gimenez G."/>
            <person name="Irimia M."/>
            <person name="Rigden D.J."/>
            <person name="Fitzpatrick D.A."/>
            <person name="Lorenzo-Morales J."/>
            <person name="Bateman A."/>
            <person name="Chiu C.H."/>
            <person name="Tang P."/>
            <person name="Hegemann P."/>
            <person name="Fromm H."/>
            <person name="Raoult D."/>
            <person name="Greub G."/>
            <person name="Miranda-Saavedra D."/>
            <person name="Chen N."/>
            <person name="Nash P."/>
            <person name="Ginger M.L."/>
            <person name="Horn M."/>
            <person name="Schaap P."/>
            <person name="Caler L."/>
            <person name="Loftus B."/>
        </authorList>
    </citation>
    <scope>NUCLEOTIDE SEQUENCE [LARGE SCALE GENOMIC DNA]</scope>
    <source>
        <strain evidence="1 2">Neff</strain>
    </source>
</reference>
<dbReference type="SUPFAM" id="SSF55961">
    <property type="entry name" value="Bet v1-like"/>
    <property type="match status" value="1"/>
</dbReference>
<organism evidence="1 2">
    <name type="scientific">Acanthamoeba castellanii (strain ATCC 30010 / Neff)</name>
    <dbReference type="NCBI Taxonomy" id="1257118"/>
    <lineage>
        <taxon>Eukaryota</taxon>
        <taxon>Amoebozoa</taxon>
        <taxon>Discosea</taxon>
        <taxon>Longamoebia</taxon>
        <taxon>Centramoebida</taxon>
        <taxon>Acanthamoebidae</taxon>
        <taxon>Acanthamoeba</taxon>
    </lineage>
</organism>
<dbReference type="AlphaFoldDB" id="L8H1X0"/>
<dbReference type="EMBL" id="KB007933">
    <property type="protein sequence ID" value="ELR19235.1"/>
    <property type="molecule type" value="Genomic_DNA"/>
</dbReference>
<evidence type="ECO:0000313" key="1">
    <source>
        <dbReference type="EMBL" id="ELR19235.1"/>
    </source>
</evidence>
<keyword evidence="2" id="KW-1185">Reference proteome</keyword>
<dbReference type="KEGG" id="acan:ACA1_264060"/>
<dbReference type="RefSeq" id="XP_004341320.1">
    <property type="nucleotide sequence ID" value="XM_004341272.1"/>
</dbReference>
<protein>
    <submittedName>
        <fullName evidence="1">Uncharacterized protein</fullName>
    </submittedName>
</protein>
<proteinExistence type="predicted"/>
<dbReference type="InterPro" id="IPR023393">
    <property type="entry name" value="START-like_dom_sf"/>
</dbReference>